<dbReference type="GeneID" id="125387130"/>
<dbReference type="OrthoDB" id="191529at2759"/>
<sequence length="265" mass="30870">MNGDLSLQGTTNKISHNLRKEVLFELAYNFSPTIIFIDEIDWIGTNKGVNCTLSEPAKRIRSELLSRLDGLLSNENSNVVLLAATNCPWDIDAALRRLFLEKKIYVSLPNEVTRLGMFKLYLSNQLLENMDIVNHIIKSTEKYSCVDIKLLYTKKYEEYKDKESKGLKQKMDRKRSMSPDPEDGEDKTVKNKSSNKRKKIGSTMRNKNKYDKVGDKKSERRKRRSESNDDSDSDSEKKRRRERSNSNSNDSYKLKRLKKSKKRKK</sequence>
<evidence type="ECO:0000313" key="4">
    <source>
        <dbReference type="Proteomes" id="UP000835206"/>
    </source>
</evidence>
<feature type="compositionally biased region" description="Basic and acidic residues" evidence="2">
    <location>
        <begin position="162"/>
        <end position="177"/>
    </location>
</feature>
<dbReference type="GO" id="GO:0016887">
    <property type="term" value="F:ATP hydrolysis activity"/>
    <property type="evidence" value="ECO:0007669"/>
    <property type="project" value="InterPro"/>
</dbReference>
<dbReference type="GO" id="GO:0015630">
    <property type="term" value="C:microtubule cytoskeleton"/>
    <property type="evidence" value="ECO:0007669"/>
    <property type="project" value="TreeGrafter"/>
</dbReference>
<keyword evidence="4" id="KW-1185">Reference proteome</keyword>
<proteinExistence type="inferred from homology"/>
<dbReference type="Pfam" id="PF00004">
    <property type="entry name" value="AAA"/>
    <property type="match status" value="1"/>
</dbReference>
<gene>
    <name evidence="5" type="primary">LOC125387130</name>
</gene>
<comment type="similarity">
    <text evidence="1">Belongs to the AAA ATPase family.</text>
</comment>
<feature type="domain" description="ATPase AAA-type core" evidence="3">
    <location>
        <begin position="23"/>
        <end position="107"/>
    </location>
</feature>
<dbReference type="PANTHER" id="PTHR23074">
    <property type="entry name" value="AAA DOMAIN-CONTAINING"/>
    <property type="match status" value="1"/>
</dbReference>
<dbReference type="Gene3D" id="3.40.50.300">
    <property type="entry name" value="P-loop containing nucleotide triphosphate hydrolases"/>
    <property type="match status" value="1"/>
</dbReference>
<feature type="compositionally biased region" description="Basic and acidic residues" evidence="2">
    <location>
        <begin position="208"/>
        <end position="218"/>
    </location>
</feature>
<keyword evidence="1" id="KW-0547">Nucleotide-binding</keyword>
<evidence type="ECO:0000259" key="3">
    <source>
        <dbReference type="Pfam" id="PF00004"/>
    </source>
</evidence>
<dbReference type="InterPro" id="IPR003959">
    <property type="entry name" value="ATPase_AAA_core"/>
</dbReference>
<dbReference type="PROSITE" id="PS00674">
    <property type="entry name" value="AAA"/>
    <property type="match status" value="1"/>
</dbReference>
<feature type="compositionally biased region" description="Basic residues" evidence="2">
    <location>
        <begin position="254"/>
        <end position="265"/>
    </location>
</feature>
<accession>A0A9C6WBM0</accession>
<name>A0A9C6WBM0_BOMTE</name>
<keyword evidence="1" id="KW-0067">ATP-binding</keyword>
<dbReference type="KEGG" id="bter:125387130"/>
<dbReference type="GO" id="GO:0005524">
    <property type="term" value="F:ATP binding"/>
    <property type="evidence" value="ECO:0007669"/>
    <property type="project" value="UniProtKB-KW"/>
</dbReference>
<dbReference type="Proteomes" id="UP000835206">
    <property type="component" value="Unplaced"/>
</dbReference>
<reference evidence="5" key="1">
    <citation type="submission" date="2025-08" db="UniProtKB">
        <authorList>
            <consortium name="RefSeq"/>
        </authorList>
    </citation>
    <scope>IDENTIFICATION</scope>
</reference>
<evidence type="ECO:0000256" key="2">
    <source>
        <dbReference type="SAM" id="MobiDB-lite"/>
    </source>
</evidence>
<dbReference type="InterPro" id="IPR050304">
    <property type="entry name" value="MT-severing_AAA_ATPase"/>
</dbReference>
<dbReference type="Gene3D" id="1.10.8.60">
    <property type="match status" value="1"/>
</dbReference>
<dbReference type="RefSeq" id="XP_048270243.1">
    <property type="nucleotide sequence ID" value="XM_048414286.1"/>
</dbReference>
<evidence type="ECO:0000256" key="1">
    <source>
        <dbReference type="RuleBase" id="RU003651"/>
    </source>
</evidence>
<dbReference type="GO" id="GO:0051013">
    <property type="term" value="P:microtubule severing"/>
    <property type="evidence" value="ECO:0007669"/>
    <property type="project" value="TreeGrafter"/>
</dbReference>
<organism evidence="4 5">
    <name type="scientific">Bombus terrestris</name>
    <name type="common">Buff-tailed bumblebee</name>
    <name type="synonym">Apis terrestris</name>
    <dbReference type="NCBI Taxonomy" id="30195"/>
    <lineage>
        <taxon>Eukaryota</taxon>
        <taxon>Metazoa</taxon>
        <taxon>Ecdysozoa</taxon>
        <taxon>Arthropoda</taxon>
        <taxon>Hexapoda</taxon>
        <taxon>Insecta</taxon>
        <taxon>Pterygota</taxon>
        <taxon>Neoptera</taxon>
        <taxon>Endopterygota</taxon>
        <taxon>Hymenoptera</taxon>
        <taxon>Apocrita</taxon>
        <taxon>Aculeata</taxon>
        <taxon>Apoidea</taxon>
        <taxon>Anthophila</taxon>
        <taxon>Apidae</taxon>
        <taxon>Bombus</taxon>
        <taxon>Bombus</taxon>
    </lineage>
</organism>
<dbReference type="InterPro" id="IPR027417">
    <property type="entry name" value="P-loop_NTPase"/>
</dbReference>
<dbReference type="InterPro" id="IPR003960">
    <property type="entry name" value="ATPase_AAA_CS"/>
</dbReference>
<dbReference type="SUPFAM" id="SSF52540">
    <property type="entry name" value="P-loop containing nucleoside triphosphate hydrolases"/>
    <property type="match status" value="1"/>
</dbReference>
<dbReference type="AlphaFoldDB" id="A0A9C6WBM0"/>
<feature type="region of interest" description="Disordered" evidence="2">
    <location>
        <begin position="162"/>
        <end position="265"/>
    </location>
</feature>
<dbReference type="PANTHER" id="PTHR23074:SF19">
    <property type="entry name" value="KATANIN P60 ATPASE-CONTAINING SUBUNIT A1"/>
    <property type="match status" value="1"/>
</dbReference>
<protein>
    <submittedName>
        <fullName evidence="5">Cell division control protein 48-like</fullName>
    </submittedName>
</protein>
<evidence type="ECO:0000313" key="5">
    <source>
        <dbReference type="RefSeq" id="XP_048270243.1"/>
    </source>
</evidence>